<reference evidence="2" key="1">
    <citation type="submission" date="2023-04" db="EMBL/GenBank/DDBJ databases">
        <title>Sphingomonas sp. MAHUQ-71 isolated from rice field.</title>
        <authorList>
            <person name="Huq M.A."/>
        </authorList>
    </citation>
    <scope>NUCLEOTIDE SEQUENCE</scope>
    <source>
        <strain evidence="2">MAHUQ-71</strain>
    </source>
</reference>
<accession>A0ABT6N729</accession>
<evidence type="ECO:0000256" key="1">
    <source>
        <dbReference type="SAM" id="MobiDB-lite"/>
    </source>
</evidence>
<organism evidence="2 3">
    <name type="scientific">Sphingomonas oryzagri</name>
    <dbReference type="NCBI Taxonomy" id="3042314"/>
    <lineage>
        <taxon>Bacteria</taxon>
        <taxon>Pseudomonadati</taxon>
        <taxon>Pseudomonadota</taxon>
        <taxon>Alphaproteobacteria</taxon>
        <taxon>Sphingomonadales</taxon>
        <taxon>Sphingomonadaceae</taxon>
        <taxon>Sphingomonas</taxon>
    </lineage>
</organism>
<gene>
    <name evidence="2" type="ORF">QGN17_19320</name>
</gene>
<sequence>MAGAFGGAFMSFLIIALLRVLVLDPQQQTTGVDRLSGRMDGLESRIQRLEMNSGQLDPHDAQRAGAPQRGALD</sequence>
<evidence type="ECO:0000313" key="2">
    <source>
        <dbReference type="EMBL" id="MDH7640893.1"/>
    </source>
</evidence>
<name>A0ABT6N729_9SPHN</name>
<comment type="caution">
    <text evidence="2">The sequence shown here is derived from an EMBL/GenBank/DDBJ whole genome shotgun (WGS) entry which is preliminary data.</text>
</comment>
<dbReference type="EMBL" id="JARYGZ010000004">
    <property type="protein sequence ID" value="MDH7640893.1"/>
    <property type="molecule type" value="Genomic_DNA"/>
</dbReference>
<evidence type="ECO:0000313" key="3">
    <source>
        <dbReference type="Proteomes" id="UP001160625"/>
    </source>
</evidence>
<protein>
    <submittedName>
        <fullName evidence="2">Uncharacterized protein</fullName>
    </submittedName>
</protein>
<dbReference type="RefSeq" id="WP_281046233.1">
    <property type="nucleotide sequence ID" value="NZ_JARYGZ010000004.1"/>
</dbReference>
<dbReference type="Proteomes" id="UP001160625">
    <property type="component" value="Unassembled WGS sequence"/>
</dbReference>
<proteinExistence type="predicted"/>
<keyword evidence="3" id="KW-1185">Reference proteome</keyword>
<feature type="region of interest" description="Disordered" evidence="1">
    <location>
        <begin position="51"/>
        <end position="73"/>
    </location>
</feature>